<dbReference type="Gene3D" id="3.30.300.20">
    <property type="match status" value="1"/>
</dbReference>
<organism evidence="1 2">
    <name type="scientific">Bizionia paragorgiae</name>
    <dbReference type="NCBI Taxonomy" id="283786"/>
    <lineage>
        <taxon>Bacteria</taxon>
        <taxon>Pseudomonadati</taxon>
        <taxon>Bacteroidota</taxon>
        <taxon>Flavobacteriia</taxon>
        <taxon>Flavobacteriales</taxon>
        <taxon>Flavobacteriaceae</taxon>
        <taxon>Bizionia</taxon>
    </lineage>
</organism>
<accession>A0A1H3XM73</accession>
<dbReference type="PANTHER" id="PTHR39624">
    <property type="entry name" value="PROTEIN INVOLVED IN RIMO-MEDIATED BETA-METHYLTHIOLATION OF RIBOSOMAL PROTEIN S12 YCAO"/>
    <property type="match status" value="1"/>
</dbReference>
<dbReference type="InterPro" id="IPR015946">
    <property type="entry name" value="KH_dom-like_a/b"/>
</dbReference>
<dbReference type="SUPFAM" id="SSF82784">
    <property type="entry name" value="OsmC-like"/>
    <property type="match status" value="1"/>
</dbReference>
<dbReference type="Pfam" id="PF02566">
    <property type="entry name" value="OsmC"/>
    <property type="match status" value="1"/>
</dbReference>
<gene>
    <name evidence="1" type="ORF">SAMN04487990_10555</name>
</gene>
<dbReference type="InterPro" id="IPR036102">
    <property type="entry name" value="OsmC/Ohrsf"/>
</dbReference>
<reference evidence="2" key="1">
    <citation type="submission" date="2016-10" db="EMBL/GenBank/DDBJ databases">
        <authorList>
            <person name="Varghese N."/>
            <person name="Submissions S."/>
        </authorList>
    </citation>
    <scope>NUCLEOTIDE SEQUENCE [LARGE SCALE GENOMIC DNA]</scope>
    <source>
        <strain evidence="2">DSM 23842</strain>
    </source>
</reference>
<dbReference type="Proteomes" id="UP000198846">
    <property type="component" value="Unassembled WGS sequence"/>
</dbReference>
<dbReference type="AlphaFoldDB" id="A0A1H3XM73"/>
<name>A0A1H3XM73_BIZPA</name>
<dbReference type="STRING" id="283786.SAMN04487990_10555"/>
<evidence type="ECO:0000313" key="1">
    <source>
        <dbReference type="EMBL" id="SDZ99648.1"/>
    </source>
</evidence>
<protein>
    <submittedName>
        <fullName evidence="1">Putative redox protein</fullName>
    </submittedName>
</protein>
<dbReference type="EMBL" id="FNQK01000005">
    <property type="protein sequence ID" value="SDZ99648.1"/>
    <property type="molecule type" value="Genomic_DNA"/>
</dbReference>
<dbReference type="RefSeq" id="WP_092133016.1">
    <property type="nucleotide sequence ID" value="NZ_FNQK01000005.1"/>
</dbReference>
<dbReference type="PANTHER" id="PTHR39624:SF2">
    <property type="entry name" value="OSMC-LIKE PROTEIN"/>
    <property type="match status" value="1"/>
</dbReference>
<evidence type="ECO:0000313" key="2">
    <source>
        <dbReference type="Proteomes" id="UP000198846"/>
    </source>
</evidence>
<proteinExistence type="predicted"/>
<dbReference type="InterPro" id="IPR003718">
    <property type="entry name" value="OsmC/Ohr_fam"/>
</dbReference>
<dbReference type="OrthoDB" id="9791538at2"/>
<keyword evidence="2" id="KW-1185">Reference proteome</keyword>
<sequence length="130" mass="14512">MNKIKATIGAQKYKTEIQAKNHIITADEPVEVGGQDLGFTPTELLESSLAACTAMTIRMYADRKAWDLQEAQVNVSFKRNIKTHLVTFKKQIELIGNLTSEQREKLLEIGKKCPIEKIIKGEVAVASKLI</sequence>